<dbReference type="InterPro" id="IPR003509">
    <property type="entry name" value="UPF0102_YraN-like"/>
</dbReference>
<dbReference type="GO" id="GO:0003676">
    <property type="term" value="F:nucleic acid binding"/>
    <property type="evidence" value="ECO:0007669"/>
    <property type="project" value="InterPro"/>
</dbReference>
<organism evidence="1">
    <name type="scientific">mine drainage metagenome</name>
    <dbReference type="NCBI Taxonomy" id="410659"/>
    <lineage>
        <taxon>unclassified sequences</taxon>
        <taxon>metagenomes</taxon>
        <taxon>ecological metagenomes</taxon>
    </lineage>
</organism>
<dbReference type="InterPro" id="IPR011335">
    <property type="entry name" value="Restrct_endonuc-II-like"/>
</dbReference>
<comment type="caution">
    <text evidence="1">The sequence shown here is derived from an EMBL/GenBank/DDBJ whole genome shotgun (WGS) entry which is preliminary data.</text>
</comment>
<sequence length="120" mass="13281">MATPSANALSRVGEEVVARYLDRKGLHVLDRNWRCADGEIDIVALSDATLVVVEVKTRIGVGHGHPLEAIDEVKLRRLQHLARAWRDTHPIQSNGIRIDAAAVIVDRNGKITLDYRKAVS</sequence>
<dbReference type="Pfam" id="PF02021">
    <property type="entry name" value="UPF0102"/>
    <property type="match status" value="1"/>
</dbReference>
<dbReference type="HAMAP" id="MF_00048">
    <property type="entry name" value="UPF0102"/>
    <property type="match status" value="1"/>
</dbReference>
<gene>
    <name evidence="1" type="ORF">GALL_401780</name>
</gene>
<dbReference type="InterPro" id="IPR011856">
    <property type="entry name" value="tRNA_endonuc-like_dom_sf"/>
</dbReference>
<evidence type="ECO:0000313" key="1">
    <source>
        <dbReference type="EMBL" id="OIQ78125.1"/>
    </source>
</evidence>
<dbReference type="PANTHER" id="PTHR34039:SF1">
    <property type="entry name" value="UPF0102 PROTEIN YRAN"/>
    <property type="match status" value="1"/>
</dbReference>
<proteinExistence type="inferred from homology"/>
<dbReference type="CDD" id="cd20736">
    <property type="entry name" value="PoNe_Nuclease"/>
    <property type="match status" value="1"/>
</dbReference>
<dbReference type="AlphaFoldDB" id="A0A1J5QQA7"/>
<protein>
    <submittedName>
        <fullName evidence="1">Uncharacterized protein</fullName>
    </submittedName>
</protein>
<dbReference type="PANTHER" id="PTHR34039">
    <property type="entry name" value="UPF0102 PROTEIN YRAN"/>
    <property type="match status" value="1"/>
</dbReference>
<reference evidence="1" key="1">
    <citation type="submission" date="2016-10" db="EMBL/GenBank/DDBJ databases">
        <title>Sequence of Gallionella enrichment culture.</title>
        <authorList>
            <person name="Poehlein A."/>
            <person name="Muehling M."/>
            <person name="Daniel R."/>
        </authorList>
    </citation>
    <scope>NUCLEOTIDE SEQUENCE</scope>
</reference>
<dbReference type="NCBIfam" id="NF009154">
    <property type="entry name" value="PRK12497.3-3"/>
    <property type="match status" value="1"/>
</dbReference>
<name>A0A1J5QQA7_9ZZZZ</name>
<dbReference type="SUPFAM" id="SSF52980">
    <property type="entry name" value="Restriction endonuclease-like"/>
    <property type="match status" value="1"/>
</dbReference>
<dbReference type="EMBL" id="MLJW01001464">
    <property type="protein sequence ID" value="OIQ78125.1"/>
    <property type="molecule type" value="Genomic_DNA"/>
</dbReference>
<accession>A0A1J5QQA7</accession>
<dbReference type="Gene3D" id="3.40.1350.10">
    <property type="match status" value="1"/>
</dbReference>